<gene>
    <name evidence="1" type="ORF">GIB67_010803</name>
</gene>
<protein>
    <submittedName>
        <fullName evidence="1">Uncharacterized protein</fullName>
    </submittedName>
</protein>
<dbReference type="AlphaFoldDB" id="A0A7J7L8W3"/>
<name>A0A7J7L8W3_9MAGN</name>
<organism evidence="1 2">
    <name type="scientific">Kingdonia uniflora</name>
    <dbReference type="NCBI Taxonomy" id="39325"/>
    <lineage>
        <taxon>Eukaryota</taxon>
        <taxon>Viridiplantae</taxon>
        <taxon>Streptophyta</taxon>
        <taxon>Embryophyta</taxon>
        <taxon>Tracheophyta</taxon>
        <taxon>Spermatophyta</taxon>
        <taxon>Magnoliopsida</taxon>
        <taxon>Ranunculales</taxon>
        <taxon>Circaeasteraceae</taxon>
        <taxon>Kingdonia</taxon>
    </lineage>
</organism>
<keyword evidence="2" id="KW-1185">Reference proteome</keyword>
<comment type="caution">
    <text evidence="1">The sequence shown here is derived from an EMBL/GenBank/DDBJ whole genome shotgun (WGS) entry which is preliminary data.</text>
</comment>
<accession>A0A7J7L8W3</accession>
<evidence type="ECO:0000313" key="1">
    <source>
        <dbReference type="EMBL" id="KAF6139077.1"/>
    </source>
</evidence>
<dbReference type="Proteomes" id="UP000541444">
    <property type="component" value="Unassembled WGS sequence"/>
</dbReference>
<proteinExistence type="predicted"/>
<sequence length="165" mass="17928">MCDPSVVLSSNIVSPSPEVVASLVVSQPVTGFSRVCKPAVFATKTLIVDVPWFPANSLVSIFSQPSSPITSLTLLKPVPTSAVLLFNSTMVPIEASIRGIPWSPIGAQDNVLTTATEVEKEIVVLKRCVQHRKIMTYEGLCLHLILRTRFLGEHVGTIEILNLHK</sequence>
<reference evidence="1 2" key="1">
    <citation type="journal article" date="2020" name="IScience">
        <title>Genome Sequencing of the Endangered Kingdonia uniflora (Circaeasteraceae, Ranunculales) Reveals Potential Mechanisms of Evolutionary Specialization.</title>
        <authorList>
            <person name="Sun Y."/>
            <person name="Deng T."/>
            <person name="Zhang A."/>
            <person name="Moore M.J."/>
            <person name="Landis J.B."/>
            <person name="Lin N."/>
            <person name="Zhang H."/>
            <person name="Zhang X."/>
            <person name="Huang J."/>
            <person name="Zhang X."/>
            <person name="Sun H."/>
            <person name="Wang H."/>
        </authorList>
    </citation>
    <scope>NUCLEOTIDE SEQUENCE [LARGE SCALE GENOMIC DNA]</scope>
    <source>
        <strain evidence="1">TB1705</strain>
        <tissue evidence="1">Leaf</tissue>
    </source>
</reference>
<evidence type="ECO:0000313" key="2">
    <source>
        <dbReference type="Proteomes" id="UP000541444"/>
    </source>
</evidence>
<dbReference type="EMBL" id="JACGCM010002535">
    <property type="protein sequence ID" value="KAF6139077.1"/>
    <property type="molecule type" value="Genomic_DNA"/>
</dbReference>